<dbReference type="EMBL" id="JBHSKV010000017">
    <property type="protein sequence ID" value="MFC5135504.1"/>
    <property type="molecule type" value="Genomic_DNA"/>
</dbReference>
<comment type="caution">
    <text evidence="1">The sequence shown here is derived from an EMBL/GenBank/DDBJ whole genome shotgun (WGS) entry which is preliminary data.</text>
</comment>
<accession>A0ABD5QTN1</accession>
<dbReference type="Proteomes" id="UP001596145">
    <property type="component" value="Unassembled WGS sequence"/>
</dbReference>
<reference evidence="1 2" key="1">
    <citation type="journal article" date="2019" name="Int. J. Syst. Evol. Microbiol.">
        <title>The Global Catalogue of Microorganisms (GCM) 10K type strain sequencing project: providing services to taxonomists for standard genome sequencing and annotation.</title>
        <authorList>
            <consortium name="The Broad Institute Genomics Platform"/>
            <consortium name="The Broad Institute Genome Sequencing Center for Infectious Disease"/>
            <person name="Wu L."/>
            <person name="Ma J."/>
        </authorList>
    </citation>
    <scope>NUCLEOTIDE SEQUENCE [LARGE SCALE GENOMIC DNA]</scope>
    <source>
        <strain evidence="1 2">CGMCC 1.16026</strain>
    </source>
</reference>
<organism evidence="1 2">
    <name type="scientific">Halorubrum glutamatedens</name>
    <dbReference type="NCBI Taxonomy" id="2707018"/>
    <lineage>
        <taxon>Archaea</taxon>
        <taxon>Methanobacteriati</taxon>
        <taxon>Methanobacteriota</taxon>
        <taxon>Stenosarchaea group</taxon>
        <taxon>Halobacteria</taxon>
        <taxon>Halobacteriales</taxon>
        <taxon>Haloferacaceae</taxon>
        <taxon>Halorubrum</taxon>
    </lineage>
</organism>
<keyword evidence="2" id="KW-1185">Reference proteome</keyword>
<protein>
    <submittedName>
        <fullName evidence="1">Uncharacterized protein</fullName>
    </submittedName>
</protein>
<name>A0ABD5QTN1_9EURY</name>
<dbReference type="AlphaFoldDB" id="A0ABD5QTN1"/>
<gene>
    <name evidence="1" type="ORF">ACFPJA_12355</name>
</gene>
<evidence type="ECO:0000313" key="2">
    <source>
        <dbReference type="Proteomes" id="UP001596145"/>
    </source>
</evidence>
<evidence type="ECO:0000313" key="1">
    <source>
        <dbReference type="EMBL" id="MFC5135504.1"/>
    </source>
</evidence>
<proteinExistence type="predicted"/>
<dbReference type="RefSeq" id="WP_122106598.1">
    <property type="nucleotide sequence ID" value="NZ_JBHSKV010000017.1"/>
</dbReference>
<sequence>MLEHQLIDTASRIALEHAQLIAPALAALLLLAAQRWLGRWPDLWRFRRAALPVVDRLADGGYDAELDVVDDRLGDAGVDVDLEDLAEELPEKTGMPLQAQEYAGTVDATPAVVREELRSMERVYPNTLASIQFDIVDGERVWEVGSYAFRPEGFLGSWQYHVRLTPREGGTKTRLWAHYERSAWRHPVQHYRGVGWDADEGVRWAASVFASDERYRPSDRAIDVVGDVAPG</sequence>